<reference evidence="3 4" key="1">
    <citation type="journal article" name="Sci. Rep.">
        <title>Telomere-to-telomere assembled and centromere annotated genomes of the two main subspecies of the button mushroom Agaricus bisporus reveal especially polymorphic chromosome ends.</title>
        <authorList>
            <person name="Sonnenberg A.S.M."/>
            <person name="Sedaghat-Telgerd N."/>
            <person name="Lavrijssen B."/>
            <person name="Ohm R.A."/>
            <person name="Hendrickx P.M."/>
            <person name="Scholtmeijer K."/>
            <person name="Baars J.J.P."/>
            <person name="van Peer A."/>
        </authorList>
    </citation>
    <scope>NUCLEOTIDE SEQUENCE [LARGE SCALE GENOMIC DNA]</scope>
    <source>
        <strain evidence="3 4">H119_p4</strain>
    </source>
</reference>
<evidence type="ECO:0000313" key="4">
    <source>
        <dbReference type="Proteomes" id="UP000629468"/>
    </source>
</evidence>
<comment type="caution">
    <text evidence="3">The sequence shown here is derived from an EMBL/GenBank/DDBJ whole genome shotgun (WGS) entry which is preliminary data.</text>
</comment>
<dbReference type="PANTHER" id="PTHR10039">
    <property type="entry name" value="AMELOGENIN"/>
    <property type="match status" value="1"/>
</dbReference>
<organism evidence="3 4">
    <name type="scientific">Agaricus bisporus var. burnettii</name>
    <dbReference type="NCBI Taxonomy" id="192524"/>
    <lineage>
        <taxon>Eukaryota</taxon>
        <taxon>Fungi</taxon>
        <taxon>Dikarya</taxon>
        <taxon>Basidiomycota</taxon>
        <taxon>Agaricomycotina</taxon>
        <taxon>Agaricomycetes</taxon>
        <taxon>Agaricomycetidae</taxon>
        <taxon>Agaricales</taxon>
        <taxon>Agaricineae</taxon>
        <taxon>Agaricaceae</taxon>
        <taxon>Agaricus</taxon>
    </lineage>
</organism>
<name>A0A8H7C4N8_AGABI</name>
<proteinExistence type="predicted"/>
<accession>A0A8H7C4N8</accession>
<dbReference type="PANTHER" id="PTHR10039:SF14">
    <property type="entry name" value="NACHT DOMAIN-CONTAINING PROTEIN"/>
    <property type="match status" value="1"/>
</dbReference>
<dbReference type="SUPFAM" id="SSF52540">
    <property type="entry name" value="P-loop containing nucleoside triphosphate hydrolases"/>
    <property type="match status" value="1"/>
</dbReference>
<dbReference type="InterPro" id="IPR027417">
    <property type="entry name" value="P-loop_NTPase"/>
</dbReference>
<gene>
    <name evidence="3" type="ORF">Agabi119p4_9997</name>
</gene>
<dbReference type="Proteomes" id="UP000629468">
    <property type="component" value="Unassembled WGS sequence"/>
</dbReference>
<keyword evidence="1" id="KW-0677">Repeat</keyword>
<dbReference type="InterPro" id="IPR007111">
    <property type="entry name" value="NACHT_NTPase"/>
</dbReference>
<dbReference type="PROSITE" id="PS50837">
    <property type="entry name" value="NACHT"/>
    <property type="match status" value="1"/>
</dbReference>
<dbReference type="Gene3D" id="3.40.50.300">
    <property type="entry name" value="P-loop containing nucleotide triphosphate hydrolases"/>
    <property type="match status" value="1"/>
</dbReference>
<dbReference type="InterPro" id="IPR056884">
    <property type="entry name" value="NPHP3-like_N"/>
</dbReference>
<feature type="domain" description="NACHT" evidence="2">
    <location>
        <begin position="179"/>
        <end position="326"/>
    </location>
</feature>
<dbReference type="EMBL" id="JABXXO010000013">
    <property type="protein sequence ID" value="KAF7762005.1"/>
    <property type="molecule type" value="Genomic_DNA"/>
</dbReference>
<evidence type="ECO:0000313" key="3">
    <source>
        <dbReference type="EMBL" id="KAF7762005.1"/>
    </source>
</evidence>
<evidence type="ECO:0000259" key="2">
    <source>
        <dbReference type="PROSITE" id="PS50837"/>
    </source>
</evidence>
<protein>
    <recommendedName>
        <fullName evidence="2">NACHT domain-containing protein</fullName>
    </recommendedName>
</protein>
<sequence>MFPWHGYSQESPGFKLSHVDLLINLGGCSDGWRLGVFGHVVQFLPIHRVPMPKFSLNLPGFMRFGRSKAPADSSNAIGVSPTSRSTSPIGTSKQVGALSVAQSRDVSVEGDMNHVHYSYANTVINSSNKFMAELLEKTIPGAGFDSSARDPPPRCHPGTRLAILARCLEFIVNAAGKKKVRWVVGAAGVGKSAIMQNVTESPLPSVSKRASIFFSINGRNDGIKSIITLAYQLAAKCEPYRQFIEHEITREPSLLQSSVSVQFEKFITEPIIHCSLLDPVGRVLIIIDGLDECDKSHTQRELLRLICDSCSTHPFSPIVWIIASRPEPHITSFFAQRHVKAVFEKEKILVDSNDARNDVEKFLRSELARIQTEFTLNSRWPPEQDLWKLVNASSGLFVFADTVIKYIDDPVYGNPTSQLNDVLKAIDAHPLRNVTQEKHPMARLDALYAQILSKVPAEIMVNTRKILLALIRRSGKVNFLVLCNWLGMTSDDAYAALRHLLSVLDVPGRDEAHKTVIRCFHKSFIDYISDPTRSGFSSNIEHEAYQLEVDCTFRIFKEAPDGISLNASDYNYTIHDFNMSEIGELARGPGTGADISLTWPLDEGNDWTDNRTKLVMYKLAILNVVEGIRDGKTAFCTEACIRLVTSRWRRYNSSHFPFWELQRLAFESSQRHEFMKHGILKQIPFKGFRLPSGNDRAIKMQFRRPVVSRPHLPDPWTPKCKHERAGKWKKGMDEDWTTELVTVARGSSSPCTSCIGRLQKQLADWEKRSPDHLLTILFTSTKTCFIEFQFIDPGDGVSEWTYWFLCHISEKDRRQLESPTISVTRSSLRFVF</sequence>
<dbReference type="AlphaFoldDB" id="A0A8H7C4N8"/>
<dbReference type="Pfam" id="PF24883">
    <property type="entry name" value="NPHP3_N"/>
    <property type="match status" value="1"/>
</dbReference>
<evidence type="ECO:0000256" key="1">
    <source>
        <dbReference type="ARBA" id="ARBA00022737"/>
    </source>
</evidence>